<evidence type="ECO:0000256" key="1">
    <source>
        <dbReference type="SAM" id="MobiDB-lite"/>
    </source>
</evidence>
<feature type="compositionally biased region" description="Basic and acidic residues" evidence="1">
    <location>
        <begin position="112"/>
        <end position="121"/>
    </location>
</feature>
<sequence length="121" mass="12591">MPFVTSRLAAAFLPLLLAVPAFAKLPALTPEQQQAAAAKKEQAAAQAEKEKKELAASMEKIASRWRERAAANGWETHPQVSTGGQAPGGAGNPPPASPIRSEKAGTAPPSSDVKDPEKKGK</sequence>
<feature type="chain" id="PRO_5047102359" evidence="2">
    <location>
        <begin position="24"/>
        <end position="121"/>
    </location>
</feature>
<dbReference type="Proteomes" id="UP001352263">
    <property type="component" value="Unassembled WGS sequence"/>
</dbReference>
<comment type="caution">
    <text evidence="3">The sequence shown here is derived from an EMBL/GenBank/DDBJ whole genome shotgun (WGS) entry which is preliminary data.</text>
</comment>
<dbReference type="RefSeq" id="WP_326504612.1">
    <property type="nucleotide sequence ID" value="NZ_JAWIIV010000001.1"/>
</dbReference>
<feature type="region of interest" description="Disordered" evidence="1">
    <location>
        <begin position="33"/>
        <end position="121"/>
    </location>
</feature>
<feature type="signal peptide" evidence="2">
    <location>
        <begin position="1"/>
        <end position="23"/>
    </location>
</feature>
<keyword evidence="2" id="KW-0732">Signal</keyword>
<name>A0ABU6J3G9_9BURK</name>
<accession>A0ABU6J3G9</accession>
<evidence type="ECO:0000256" key="2">
    <source>
        <dbReference type="SAM" id="SignalP"/>
    </source>
</evidence>
<organism evidence="3 4">
    <name type="scientific">Noviherbaspirillum album</name>
    <dbReference type="NCBI Taxonomy" id="3080276"/>
    <lineage>
        <taxon>Bacteria</taxon>
        <taxon>Pseudomonadati</taxon>
        <taxon>Pseudomonadota</taxon>
        <taxon>Betaproteobacteria</taxon>
        <taxon>Burkholderiales</taxon>
        <taxon>Oxalobacteraceae</taxon>
        <taxon>Noviherbaspirillum</taxon>
    </lineage>
</organism>
<feature type="compositionally biased region" description="Basic and acidic residues" evidence="1">
    <location>
        <begin position="38"/>
        <end position="54"/>
    </location>
</feature>
<evidence type="ECO:0000313" key="4">
    <source>
        <dbReference type="Proteomes" id="UP001352263"/>
    </source>
</evidence>
<reference evidence="3 4" key="1">
    <citation type="submission" date="2023-10" db="EMBL/GenBank/DDBJ databases">
        <title>Noviherbaspirillum sp. CPCC 100848 genome assembly.</title>
        <authorList>
            <person name="Li X.Y."/>
            <person name="Fang X.M."/>
        </authorList>
    </citation>
    <scope>NUCLEOTIDE SEQUENCE [LARGE SCALE GENOMIC DNA]</scope>
    <source>
        <strain evidence="3 4">CPCC 100848</strain>
    </source>
</reference>
<dbReference type="EMBL" id="JAWIIV010000001">
    <property type="protein sequence ID" value="MEC4717867.1"/>
    <property type="molecule type" value="Genomic_DNA"/>
</dbReference>
<gene>
    <name evidence="3" type="ORF">RY831_01775</name>
</gene>
<keyword evidence="4" id="KW-1185">Reference proteome</keyword>
<proteinExistence type="predicted"/>
<protein>
    <submittedName>
        <fullName evidence="3">Uncharacterized protein</fullName>
    </submittedName>
</protein>
<evidence type="ECO:0000313" key="3">
    <source>
        <dbReference type="EMBL" id="MEC4717867.1"/>
    </source>
</evidence>